<dbReference type="RefSeq" id="WP_140469269.1">
    <property type="nucleotide sequence ID" value="NZ_RCYZ01000010.1"/>
</dbReference>
<protein>
    <submittedName>
        <fullName evidence="2">Gluconate 2-dehydrogenase subunit 3 family protein</fullName>
    </submittedName>
</protein>
<reference evidence="2 3" key="1">
    <citation type="journal article" date="2019" name="Environ. Microbiol.">
        <title>Species interactions and distinct microbial communities in high Arctic permafrost affected cryosols are associated with the CH4 and CO2 gas fluxes.</title>
        <authorList>
            <person name="Altshuler I."/>
            <person name="Hamel J."/>
            <person name="Turney S."/>
            <person name="Magnuson E."/>
            <person name="Levesque R."/>
            <person name="Greer C."/>
            <person name="Whyte L.G."/>
        </authorList>
    </citation>
    <scope>NUCLEOTIDE SEQUENCE [LARGE SCALE GENOMIC DNA]</scope>
    <source>
        <strain evidence="2 3">S9.2P</strain>
    </source>
</reference>
<dbReference type="OrthoDB" id="6385145at2"/>
<keyword evidence="3" id="KW-1185">Reference proteome</keyword>
<evidence type="ECO:0000313" key="2">
    <source>
        <dbReference type="EMBL" id="TPG61781.1"/>
    </source>
</evidence>
<evidence type="ECO:0000256" key="1">
    <source>
        <dbReference type="SAM" id="SignalP"/>
    </source>
</evidence>
<feature type="chain" id="PRO_5021185230" evidence="1">
    <location>
        <begin position="25"/>
        <end position="188"/>
    </location>
</feature>
<gene>
    <name evidence="2" type="ORF">EAH73_20240</name>
</gene>
<evidence type="ECO:0000313" key="3">
    <source>
        <dbReference type="Proteomes" id="UP000317646"/>
    </source>
</evidence>
<dbReference type="AlphaFoldDB" id="A0A502GIZ1"/>
<dbReference type="InterPro" id="IPR027056">
    <property type="entry name" value="Gluconate_2DH_su3"/>
</dbReference>
<name>A0A502GIZ1_9BACT</name>
<keyword evidence="1" id="KW-0732">Signal</keyword>
<organism evidence="2 3">
    <name type="scientific">Hymenobacter nivis</name>
    <dbReference type="NCBI Taxonomy" id="1850093"/>
    <lineage>
        <taxon>Bacteria</taxon>
        <taxon>Pseudomonadati</taxon>
        <taxon>Bacteroidota</taxon>
        <taxon>Cytophagia</taxon>
        <taxon>Cytophagales</taxon>
        <taxon>Hymenobacteraceae</taxon>
        <taxon>Hymenobacter</taxon>
    </lineage>
</organism>
<dbReference type="Pfam" id="PF13618">
    <property type="entry name" value="Gluconate_2-dh3"/>
    <property type="match status" value="1"/>
</dbReference>
<accession>A0A502GIZ1</accession>
<sequence>MNRRTALKNFALVAGAAALLPACSHPPAELPASVPLRHLGVNARQEKTLAEVCETILPKTDTPGAKDLGVHLYALRMLDDCAGPAEQRAFEAGLGQLDEAARQRHAQPFLGCSPAQRLALLQGIEQGKGFPDDLVSFYKTAKRLTVSGYTGSKYFLTQQIVYELVPSRYNGYFPIKDINLSKPRHGQS</sequence>
<dbReference type="Proteomes" id="UP000317646">
    <property type="component" value="Unassembled WGS sequence"/>
</dbReference>
<comment type="caution">
    <text evidence="2">The sequence shown here is derived from an EMBL/GenBank/DDBJ whole genome shotgun (WGS) entry which is preliminary data.</text>
</comment>
<feature type="signal peptide" evidence="1">
    <location>
        <begin position="1"/>
        <end position="24"/>
    </location>
</feature>
<dbReference type="EMBL" id="RCYZ01000010">
    <property type="protein sequence ID" value="TPG61781.1"/>
    <property type="molecule type" value="Genomic_DNA"/>
</dbReference>
<proteinExistence type="predicted"/>